<dbReference type="GO" id="GO:0055037">
    <property type="term" value="C:recycling endosome"/>
    <property type="evidence" value="ECO:0007669"/>
    <property type="project" value="UniProtKB-SubCell"/>
</dbReference>
<feature type="domain" description="PH" evidence="3">
    <location>
        <begin position="1"/>
        <end position="93"/>
    </location>
</feature>
<dbReference type="SMART" id="SM00233">
    <property type="entry name" value="PH"/>
    <property type="match status" value="1"/>
</dbReference>
<dbReference type="AlphaFoldDB" id="G3UAT7"/>
<comment type="function">
    <text evidence="2">Plays a role in endocytic trafficking. Required for receptor recycling from endosomes, both to the trans-Golgi network and the plasma membrane.</text>
</comment>
<dbReference type="GO" id="GO:0030136">
    <property type="term" value="C:clathrin-coated vesicle"/>
    <property type="evidence" value="ECO:0007669"/>
    <property type="project" value="UniProtKB-SubCell"/>
</dbReference>
<keyword evidence="2" id="KW-0968">Cytoplasmic vesicle</keyword>
<dbReference type="InterPro" id="IPR011993">
    <property type="entry name" value="PH-like_dom_sf"/>
</dbReference>
<dbReference type="GO" id="GO:0005769">
    <property type="term" value="C:early endosome"/>
    <property type="evidence" value="ECO:0007669"/>
    <property type="project" value="UniProtKB-SubCell"/>
</dbReference>
<reference evidence="4 5" key="1">
    <citation type="submission" date="2009-06" db="EMBL/GenBank/DDBJ databases">
        <title>The Genome Sequence of Loxodonta africana (African elephant).</title>
        <authorList>
            <person name="Di Palma F."/>
            <person name="Heiman D."/>
            <person name="Young S."/>
            <person name="Johnson J."/>
            <person name="Lander E.S."/>
            <person name="Lindblad-Toh K."/>
        </authorList>
    </citation>
    <scope>NUCLEOTIDE SEQUENCE [LARGE SCALE GENOMIC DNA]</scope>
    <source>
        <strain evidence="4 5">Isolate ISIS603380</strain>
    </source>
</reference>
<dbReference type="GeneTree" id="ENSGT00940000157288"/>
<dbReference type="Proteomes" id="UP000007646">
    <property type="component" value="Unassembled WGS sequence"/>
</dbReference>
<reference evidence="4" key="3">
    <citation type="submission" date="2025-09" db="UniProtKB">
        <authorList>
            <consortium name="Ensembl"/>
        </authorList>
    </citation>
    <scope>IDENTIFICATION</scope>
    <source>
        <strain evidence="4">Isolate ISIS603380</strain>
    </source>
</reference>
<evidence type="ECO:0000256" key="1">
    <source>
        <dbReference type="ARBA" id="ARBA00022553"/>
    </source>
</evidence>
<sequence>MEGVYYCWVQFVSCWQPRWFLLCGGILSYYDSPEDAWKGCKGSIQMAVCEIQVHSVDNTRMDLIIPGEQYFYLKARSVAERQRWLVALGSAKACLTDSRTQKEKEFAENTENLKTKMSELRLYCDLLVQQVDKTKEFEYRGKGNVSPAICNSIEEGIDVGTLLKSTCSTFLKTLEECMQIANAAFTSELLYRTPPGSPQLAMLKPSKVKSSLAATGHNEKLKSQES</sequence>
<dbReference type="Gene3D" id="2.30.29.30">
    <property type="entry name" value="Pleckstrin-homology domain (PH domain)/Phosphotyrosine-binding domain (PTB)"/>
    <property type="match status" value="1"/>
</dbReference>
<dbReference type="InterPro" id="IPR045188">
    <property type="entry name" value="Boi1/Boi2-like"/>
</dbReference>
<dbReference type="PANTHER" id="PTHR22902">
    <property type="entry name" value="SESQUIPEDALIAN"/>
    <property type="match status" value="1"/>
</dbReference>
<dbReference type="PROSITE" id="PS50003">
    <property type="entry name" value="PH_DOMAIN"/>
    <property type="match status" value="1"/>
</dbReference>
<dbReference type="HOGENOM" id="CLU_062751_0_0_1"/>
<dbReference type="GO" id="GO:0007032">
    <property type="term" value="P:endosome organization"/>
    <property type="evidence" value="ECO:0007669"/>
    <property type="project" value="UniProtKB-UniRule"/>
</dbReference>
<dbReference type="GO" id="GO:0005802">
    <property type="term" value="C:trans-Golgi network"/>
    <property type="evidence" value="ECO:0007669"/>
    <property type="project" value="UniProtKB-UniRule"/>
</dbReference>
<dbReference type="SUPFAM" id="SSF50729">
    <property type="entry name" value="PH domain-like"/>
    <property type="match status" value="1"/>
</dbReference>
<comment type="subunit">
    <text evidence="2">Forms homodimers and heterodimers with PHETA. Interacts with OCRL and INPP5B.</text>
</comment>
<dbReference type="Pfam" id="PF00169">
    <property type="entry name" value="PH"/>
    <property type="match status" value="1"/>
</dbReference>
<accession>G3UAT7</accession>
<dbReference type="InterPro" id="IPR001849">
    <property type="entry name" value="PH_domain"/>
</dbReference>
<dbReference type="PANTHER" id="PTHR22902:SF27">
    <property type="entry name" value="PLECKSTRIN HOMOLOGY DOMAIN-CONTAINING FAMILY A MEMBER 3"/>
    <property type="match status" value="1"/>
</dbReference>
<evidence type="ECO:0000256" key="2">
    <source>
        <dbReference type="RuleBase" id="RU369082"/>
    </source>
</evidence>
<organism evidence="4 5">
    <name type="scientific">Loxodonta africana</name>
    <name type="common">African elephant</name>
    <dbReference type="NCBI Taxonomy" id="9785"/>
    <lineage>
        <taxon>Eukaryota</taxon>
        <taxon>Metazoa</taxon>
        <taxon>Chordata</taxon>
        <taxon>Craniata</taxon>
        <taxon>Vertebrata</taxon>
        <taxon>Euteleostomi</taxon>
        <taxon>Mammalia</taxon>
        <taxon>Eutheria</taxon>
        <taxon>Afrotheria</taxon>
        <taxon>Proboscidea</taxon>
        <taxon>Elephantidae</taxon>
        <taxon>Loxodonta</taxon>
    </lineage>
</organism>
<keyword evidence="5" id="KW-1185">Reference proteome</keyword>
<name>G3UAT7_LOXAF</name>
<dbReference type="GO" id="GO:0005829">
    <property type="term" value="C:cytosol"/>
    <property type="evidence" value="ECO:0007669"/>
    <property type="project" value="GOC"/>
</dbReference>
<dbReference type="GO" id="GO:0016020">
    <property type="term" value="C:membrane"/>
    <property type="evidence" value="ECO:0007669"/>
    <property type="project" value="UniProtKB-SubCell"/>
</dbReference>
<proteinExistence type="inferred from homology"/>
<comment type="subcellular location">
    <subcellularLocation>
        <location evidence="2">Early endosome</location>
    </subcellularLocation>
    <subcellularLocation>
        <location evidence="2">Recycling endosome</location>
    </subcellularLocation>
    <subcellularLocation>
        <location evidence="2">Golgi apparatus</location>
        <location evidence="2">trans-Golgi network</location>
    </subcellularLocation>
    <subcellularLocation>
        <location evidence="2">Cytoplasmic vesicle</location>
        <location evidence="2">Clathrin-coated vesicle</location>
    </subcellularLocation>
</comment>
<evidence type="ECO:0000259" key="3">
    <source>
        <dbReference type="PROSITE" id="PS50003"/>
    </source>
</evidence>
<gene>
    <name evidence="4" type="primary">PLEKHA8</name>
</gene>
<comment type="similarity">
    <text evidence="2">Belongs to the sesquipedalian family.</text>
</comment>
<keyword evidence="2" id="KW-0967">Endosome</keyword>
<dbReference type="GO" id="GO:0001881">
    <property type="term" value="P:receptor recycling"/>
    <property type="evidence" value="ECO:0007669"/>
    <property type="project" value="UniProtKB-UniRule"/>
</dbReference>
<protein>
    <recommendedName>
        <fullName evidence="2">Sesquipedalian</fullName>
        <shortName evidence="2">Ses</shortName>
    </recommendedName>
    <alternativeName>
        <fullName evidence="2">PH domain-containing endocytic trafficking adaptor</fullName>
    </alternativeName>
</protein>
<dbReference type="Ensembl" id="ENSLAFT00000030973.1">
    <property type="protein sequence ID" value="ENSLAFP00000024945.1"/>
    <property type="gene ID" value="ENSLAFG00000007041.4"/>
</dbReference>
<evidence type="ECO:0000313" key="5">
    <source>
        <dbReference type="Proteomes" id="UP000007646"/>
    </source>
</evidence>
<evidence type="ECO:0000313" key="4">
    <source>
        <dbReference type="Ensembl" id="ENSLAFP00000024945.1"/>
    </source>
</evidence>
<dbReference type="GO" id="GO:0042147">
    <property type="term" value="P:retrograde transport, endosome to Golgi"/>
    <property type="evidence" value="ECO:0007669"/>
    <property type="project" value="UniProtKB-UniRule"/>
</dbReference>
<keyword evidence="2" id="KW-0333">Golgi apparatus</keyword>
<keyword evidence="1 2" id="KW-0597">Phosphoprotein</keyword>
<reference evidence="4" key="2">
    <citation type="submission" date="2025-08" db="UniProtKB">
        <authorList>
            <consortium name="Ensembl"/>
        </authorList>
    </citation>
    <scope>IDENTIFICATION</scope>
    <source>
        <strain evidence="4">Isolate ISIS603380</strain>
    </source>
</reference>